<evidence type="ECO:0000313" key="3">
    <source>
        <dbReference type="RefSeq" id="XP_023177491.2"/>
    </source>
</evidence>
<gene>
    <name evidence="3" type="primary">LOC111603905</name>
</gene>
<feature type="region of interest" description="Disordered" evidence="1">
    <location>
        <begin position="806"/>
        <end position="826"/>
    </location>
</feature>
<dbReference type="OMA" id="GYGQTRI"/>
<proteinExistence type="predicted"/>
<keyword evidence="2" id="KW-1185">Reference proteome</keyword>
<feature type="region of interest" description="Disordered" evidence="1">
    <location>
        <begin position="1191"/>
        <end position="1232"/>
    </location>
</feature>
<dbReference type="OrthoDB" id="7853844at2759"/>
<dbReference type="Proteomes" id="UP000504633">
    <property type="component" value="Unplaced"/>
</dbReference>
<evidence type="ECO:0000313" key="2">
    <source>
        <dbReference type="Proteomes" id="UP000504633"/>
    </source>
</evidence>
<feature type="compositionally biased region" description="Polar residues" evidence="1">
    <location>
        <begin position="45"/>
        <end position="57"/>
    </location>
</feature>
<feature type="compositionally biased region" description="Low complexity" evidence="1">
    <location>
        <begin position="753"/>
        <end position="763"/>
    </location>
</feature>
<feature type="region of interest" description="Disordered" evidence="1">
    <location>
        <begin position="1081"/>
        <end position="1101"/>
    </location>
</feature>
<sequence length="1673" mass="188829">MSKRGTVHVGASRKEYAAAEERLLNIFSPPPAGTEEMITVSDFGQASAASPQLQEPNENVHDVDPSRDNMLQFISDDSEIRSLLANSDSNGFKGFDDTFRDYGDTSETLDAGNTPLIFGMFRNMNKFIECQRSNRGYLNAQLSTAPMAVMEATTSANYLLTNGNINVDESEQAIQEQVAIDCQNVIDQSHSDCVIYDDDNVVLLTDDQCCEIIVAAHGVHTDHEIERAYLLGLQQQSTNEQERLNNGVSYCANLCTAEEYEDPSADTNVYLSDAALDPQHQHNQHHQQQQQQLLLDANEEDPNQISDPYVDERPDICEVYDHELEDHDDDCIVNEEESNLELLQQVAMEQQQQLNISSSIEEPHAIDVKDQQATVATGTATAAIPHSSTTEFPVSSTSMPNDSDYDDCHDDVGTAEEQSLPRQRKYMPLLKNTLSAEAMDRRMANICQSQPQMSLNEKLANWNCANSCDAVEDVENFETVFEQHEAEPGTQKFSEFYEYMRKNFSKMTQSMQEGPLEDAVDETAAPEALKQKRPCYRRLLPSMPVQQTELIVLDDDDDDDDCFEVMVNPSSATLVPRLNCDPEQPEAMPKKTQTQPILSVCVESKETSTTDLVTSTAASEQQEYKECRDYTPVAEQNHQGEPTQHQLDVPVKDTKEEVDQNHMLIQQQQESQCRPSGRAKSVEFHNDAQFYKQHEFCNYLGLTELATANAVATAMRELANSNVARRSLRVRTQQQLDRMRSDVRGRRRERQQQQRVQQQNQQHGHLEEEQQQQQRQLHEKNNQLISDDSSTITNNTIAISTKRTGLDGITIPPATDNTSFIYPRQPATGGPPIEYYCHAKPDNPGQNQGNRMMVPTDYHAISLEAAFAKVYASAAPAQNELHECMQNRLRQARETKPSIYIVKSMNNATTPVPDTSLTPELPEHLKYKRKPELPLEVRPLRKVGKKMLSKASKRRRTTGGAIIANTPNERDLVTRSTTHLNSKLLRNRKVSLLKTYELTDVATSGRGKRLAGGSTPAKMPKVLKRKVKKTTALPEQMVISLAASINNHPDKLPPPPPPPKVKLSTVEPNAVKRKRLRAKSLPSALGKEEHVSKCSRNTDEGVKMPDISVKQQRQRKSPKAAMDIEDFITNSSVISPPLYSAAVRHYVNVIRQPKDLPVAQQPNLEQQSKLQMPPPSASFFEGTSSFEKQCKPSLTYPPLAPPPPQRTPHFSRRNRQTAGTTQNAPTSQMPNAHITPPVGCLLSLKKGSTELSNPLAGKNGKVLYIYYELDQLIVVQEKLISFWKYSKVFNVLQKPTKDELHRTAISQNNVFSSNIKDNTRKSSADSEKSSECLNQKWVYLGGMRHVTNDIEISSPYDNRLCTHNSTPVYIEMRSHPLDHHKRESKLLSLYVNVYYYCEEEMRPKLHSVHLDAVNCDWNQVVYTSITESRYFVMAWQQDLMVGKPRAGICKYSLTPTLDTLASIREFKQLRHELKHIECLMEDRLIGYGQTRITIWDHRSGDTLMNYDLGFDLGQNMGVMHFPSFEMDQSSLLVLYQHVKESNKWPELRIIACELSHAAPTHRILHVHRLPSPQFDSQLVAINTGDHVILKSPTDDEIWITTSDPQQLIYLAPQGNQRFYTRQKSQIIIMTPSTLIVDSISNHVLKLATAHLPNLVIDHKNTVKSAVVSSQLPV</sequence>
<reference evidence="3" key="1">
    <citation type="submission" date="2025-08" db="UniProtKB">
        <authorList>
            <consortium name="RefSeq"/>
        </authorList>
    </citation>
    <scope>IDENTIFICATION</scope>
    <source>
        <strain evidence="3">15085-1641.00</strain>
        <tissue evidence="3">Whole body</tissue>
    </source>
</reference>
<organism evidence="2 3">
    <name type="scientific">Drosophila hydei</name>
    <name type="common">Fruit fly</name>
    <dbReference type="NCBI Taxonomy" id="7224"/>
    <lineage>
        <taxon>Eukaryota</taxon>
        <taxon>Metazoa</taxon>
        <taxon>Ecdysozoa</taxon>
        <taxon>Arthropoda</taxon>
        <taxon>Hexapoda</taxon>
        <taxon>Insecta</taxon>
        <taxon>Pterygota</taxon>
        <taxon>Neoptera</taxon>
        <taxon>Endopterygota</taxon>
        <taxon>Diptera</taxon>
        <taxon>Brachycera</taxon>
        <taxon>Muscomorpha</taxon>
        <taxon>Ephydroidea</taxon>
        <taxon>Drosophilidae</taxon>
        <taxon>Drosophila</taxon>
    </lineage>
</organism>
<feature type="region of interest" description="Disordered" evidence="1">
    <location>
        <begin position="45"/>
        <end position="64"/>
    </location>
</feature>
<evidence type="ECO:0000256" key="1">
    <source>
        <dbReference type="SAM" id="MobiDB-lite"/>
    </source>
</evidence>
<dbReference type="RefSeq" id="XP_023177491.2">
    <property type="nucleotide sequence ID" value="XM_023321723.2"/>
</dbReference>
<name>A0A6J1MAP6_DROHY</name>
<protein>
    <submittedName>
        <fullName evidence="3">Uncharacterized protein LOC111603905</fullName>
    </submittedName>
</protein>
<feature type="compositionally biased region" description="Polar residues" evidence="1">
    <location>
        <begin position="1216"/>
        <end position="1230"/>
    </location>
</feature>
<dbReference type="GeneID" id="111603905"/>
<dbReference type="KEGG" id="dhe:111603905"/>
<feature type="region of interest" description="Disordered" evidence="1">
    <location>
        <begin position="732"/>
        <end position="789"/>
    </location>
</feature>
<feature type="compositionally biased region" description="Basic and acidic residues" evidence="1">
    <location>
        <begin position="1086"/>
        <end position="1101"/>
    </location>
</feature>
<accession>A0A6J1MAP6</accession>